<protein>
    <submittedName>
        <fullName evidence="2">Uncharacterized protein</fullName>
    </submittedName>
</protein>
<evidence type="ECO:0000313" key="3">
    <source>
        <dbReference type="Proteomes" id="UP001419268"/>
    </source>
</evidence>
<dbReference type="Proteomes" id="UP001419268">
    <property type="component" value="Unassembled WGS sequence"/>
</dbReference>
<proteinExistence type="predicted"/>
<organism evidence="2 3">
    <name type="scientific">Stephania cephalantha</name>
    <dbReference type="NCBI Taxonomy" id="152367"/>
    <lineage>
        <taxon>Eukaryota</taxon>
        <taxon>Viridiplantae</taxon>
        <taxon>Streptophyta</taxon>
        <taxon>Embryophyta</taxon>
        <taxon>Tracheophyta</taxon>
        <taxon>Spermatophyta</taxon>
        <taxon>Magnoliopsida</taxon>
        <taxon>Ranunculales</taxon>
        <taxon>Menispermaceae</taxon>
        <taxon>Menispermoideae</taxon>
        <taxon>Cissampelideae</taxon>
        <taxon>Stephania</taxon>
    </lineage>
</organism>
<evidence type="ECO:0000256" key="1">
    <source>
        <dbReference type="SAM" id="MobiDB-lite"/>
    </source>
</evidence>
<sequence length="100" mass="11928">MARGGTGEMIGERDERQNGWREREARLGGWRDGAVERDGGWRDGWRETRLERRRWRGLREGRGRERLEGRAIERERDMRVVYKWEGGKIFAQQLATGSRR</sequence>
<dbReference type="EMBL" id="JBBNAG010000004">
    <property type="protein sequence ID" value="KAK9139653.1"/>
    <property type="molecule type" value="Genomic_DNA"/>
</dbReference>
<reference evidence="2 3" key="1">
    <citation type="submission" date="2024-01" db="EMBL/GenBank/DDBJ databases">
        <title>Genome assemblies of Stephania.</title>
        <authorList>
            <person name="Yang L."/>
        </authorList>
    </citation>
    <scope>NUCLEOTIDE SEQUENCE [LARGE SCALE GENOMIC DNA]</scope>
    <source>
        <strain evidence="2">JXDWG</strain>
        <tissue evidence="2">Leaf</tissue>
    </source>
</reference>
<name>A0AAP0JUD8_9MAGN</name>
<feature type="compositionally biased region" description="Basic and acidic residues" evidence="1">
    <location>
        <begin position="10"/>
        <end position="20"/>
    </location>
</feature>
<gene>
    <name evidence="2" type="ORF">Scep_009334</name>
</gene>
<dbReference type="AlphaFoldDB" id="A0AAP0JUD8"/>
<comment type="caution">
    <text evidence="2">The sequence shown here is derived from an EMBL/GenBank/DDBJ whole genome shotgun (WGS) entry which is preliminary data.</text>
</comment>
<accession>A0AAP0JUD8</accession>
<evidence type="ECO:0000313" key="2">
    <source>
        <dbReference type="EMBL" id="KAK9139653.1"/>
    </source>
</evidence>
<keyword evidence="3" id="KW-1185">Reference proteome</keyword>
<feature type="region of interest" description="Disordered" evidence="1">
    <location>
        <begin position="1"/>
        <end position="20"/>
    </location>
</feature>